<sequence>MYFQAIIVCIAIQAVLSTPITTKNADITAAGKHILERINQARESKFKVIQYYNMNITEVNENTDKIIKIFMDVTKDFETEICLRYEEKDMGRMVGNNCYAEVSTIVRRSYLAYEVTIGETAYAVTDYDQLSVNHSKKFEFFLGPLFFGVYELKP</sequence>
<dbReference type="OrthoDB" id="6522201at2759"/>
<evidence type="ECO:0000256" key="1">
    <source>
        <dbReference type="SAM" id="SignalP"/>
    </source>
</evidence>
<evidence type="ECO:0000313" key="3">
    <source>
        <dbReference type="Proteomes" id="UP000728032"/>
    </source>
</evidence>
<feature type="chain" id="PRO_5036211580" evidence="1">
    <location>
        <begin position="18"/>
        <end position="154"/>
    </location>
</feature>
<dbReference type="Proteomes" id="UP000728032">
    <property type="component" value="Unassembled WGS sequence"/>
</dbReference>
<keyword evidence="3" id="KW-1185">Reference proteome</keyword>
<dbReference type="AlphaFoldDB" id="A0A7R9MM62"/>
<accession>A0A7R9MM62</accession>
<protein>
    <submittedName>
        <fullName evidence="2">Uncharacterized protein</fullName>
    </submittedName>
</protein>
<reference evidence="2" key="1">
    <citation type="submission" date="2020-11" db="EMBL/GenBank/DDBJ databases">
        <authorList>
            <person name="Tran Van P."/>
        </authorList>
    </citation>
    <scope>NUCLEOTIDE SEQUENCE</scope>
</reference>
<keyword evidence="1" id="KW-0732">Signal</keyword>
<evidence type="ECO:0000313" key="2">
    <source>
        <dbReference type="EMBL" id="CAD7662840.1"/>
    </source>
</evidence>
<gene>
    <name evidence="2" type="ORF">ONB1V03_LOCUS19400</name>
</gene>
<organism evidence="2">
    <name type="scientific">Oppiella nova</name>
    <dbReference type="NCBI Taxonomy" id="334625"/>
    <lineage>
        <taxon>Eukaryota</taxon>
        <taxon>Metazoa</taxon>
        <taxon>Ecdysozoa</taxon>
        <taxon>Arthropoda</taxon>
        <taxon>Chelicerata</taxon>
        <taxon>Arachnida</taxon>
        <taxon>Acari</taxon>
        <taxon>Acariformes</taxon>
        <taxon>Sarcoptiformes</taxon>
        <taxon>Oribatida</taxon>
        <taxon>Brachypylina</taxon>
        <taxon>Oppioidea</taxon>
        <taxon>Oppiidae</taxon>
        <taxon>Oppiella</taxon>
    </lineage>
</organism>
<name>A0A7R9MM62_9ACAR</name>
<dbReference type="EMBL" id="CAJPVJ010029580">
    <property type="protein sequence ID" value="CAG2179977.1"/>
    <property type="molecule type" value="Genomic_DNA"/>
</dbReference>
<feature type="signal peptide" evidence="1">
    <location>
        <begin position="1"/>
        <end position="17"/>
    </location>
</feature>
<dbReference type="EMBL" id="OC944405">
    <property type="protein sequence ID" value="CAD7662840.1"/>
    <property type="molecule type" value="Genomic_DNA"/>
</dbReference>
<proteinExistence type="predicted"/>